<organism evidence="2">
    <name type="scientific">freshwater metagenome</name>
    <dbReference type="NCBI Taxonomy" id="449393"/>
    <lineage>
        <taxon>unclassified sequences</taxon>
        <taxon>metagenomes</taxon>
        <taxon>ecological metagenomes</taxon>
    </lineage>
</organism>
<dbReference type="EMBL" id="CAEZZN010000053">
    <property type="protein sequence ID" value="CAB4773843.1"/>
    <property type="molecule type" value="Genomic_DNA"/>
</dbReference>
<evidence type="ECO:0000313" key="5">
    <source>
        <dbReference type="EMBL" id="CAB4994111.1"/>
    </source>
</evidence>
<dbReference type="EMBL" id="CAFBOQ010000052">
    <property type="protein sequence ID" value="CAB4994111.1"/>
    <property type="molecule type" value="Genomic_DNA"/>
</dbReference>
<dbReference type="EMBL" id="CAEZYA010000046">
    <property type="protein sequence ID" value="CAB4712869.1"/>
    <property type="molecule type" value="Genomic_DNA"/>
</dbReference>
<dbReference type="EMBL" id="CAFBQM010000048">
    <property type="protein sequence ID" value="CAB5060500.1"/>
    <property type="molecule type" value="Genomic_DNA"/>
</dbReference>
<dbReference type="EMBL" id="CAFBLC010000054">
    <property type="protein sequence ID" value="CAB4856041.1"/>
    <property type="molecule type" value="Genomic_DNA"/>
</dbReference>
<dbReference type="Gene3D" id="3.40.50.150">
    <property type="entry name" value="Vaccinia Virus protein VP39"/>
    <property type="match status" value="1"/>
</dbReference>
<evidence type="ECO:0000313" key="1">
    <source>
        <dbReference type="EMBL" id="CAB4712869.1"/>
    </source>
</evidence>
<dbReference type="AlphaFoldDB" id="A0A6J6VS80"/>
<evidence type="ECO:0000313" key="2">
    <source>
        <dbReference type="EMBL" id="CAB4773843.1"/>
    </source>
</evidence>
<proteinExistence type="predicted"/>
<name>A0A6J6VS80_9ZZZZ</name>
<accession>A0A6J6VS80</accession>
<dbReference type="EMBL" id="CAFAAU010000048">
    <property type="protein sequence ID" value="CAB4813926.1"/>
    <property type="molecule type" value="Genomic_DNA"/>
</dbReference>
<sequence>MSQLTELFYTLSGVQHPQSYLETGCYQGLNIEKIISTNKYQEYHSIELSEQWYEYNRTRFSHRNNVFIHLGDSSTILGEINSPSPKTIFLDAHYSGPGTAHGKLETPLLEELSILASSNLDDDTVIIIDDIRMLGHKGLMPGNGHNYFSYDSDWSDITLENIANIMGTSFTYLTNELSWLTEGPTDQLVVFKTSKDRGRAMEKLNELIKI</sequence>
<evidence type="ECO:0000313" key="6">
    <source>
        <dbReference type="EMBL" id="CAB5060500.1"/>
    </source>
</evidence>
<evidence type="ECO:0000313" key="4">
    <source>
        <dbReference type="EMBL" id="CAB4856041.1"/>
    </source>
</evidence>
<protein>
    <submittedName>
        <fullName evidence="2">Unannotated protein</fullName>
    </submittedName>
</protein>
<reference evidence="2" key="1">
    <citation type="submission" date="2020-05" db="EMBL/GenBank/DDBJ databases">
        <authorList>
            <person name="Chiriac C."/>
            <person name="Salcher M."/>
            <person name="Ghai R."/>
            <person name="Kavagutti S V."/>
        </authorList>
    </citation>
    <scope>NUCLEOTIDE SEQUENCE</scope>
</reference>
<gene>
    <name evidence="1" type="ORF">UFOPK2627_01142</name>
    <name evidence="2" type="ORF">UFOPK2879_01166</name>
    <name evidence="3" type="ORF">UFOPK3078_01218</name>
    <name evidence="4" type="ORF">UFOPK3288_01262</name>
    <name evidence="5" type="ORF">UFOPK3990_01280</name>
    <name evidence="6" type="ORF">UFOPK4337_00984</name>
</gene>
<dbReference type="SUPFAM" id="SSF53335">
    <property type="entry name" value="S-adenosyl-L-methionine-dependent methyltransferases"/>
    <property type="match status" value="1"/>
</dbReference>
<dbReference type="InterPro" id="IPR029063">
    <property type="entry name" value="SAM-dependent_MTases_sf"/>
</dbReference>
<evidence type="ECO:0000313" key="3">
    <source>
        <dbReference type="EMBL" id="CAB4813926.1"/>
    </source>
</evidence>